<dbReference type="EMBL" id="JANPWB010000010">
    <property type="protein sequence ID" value="KAJ1145191.1"/>
    <property type="molecule type" value="Genomic_DNA"/>
</dbReference>
<evidence type="ECO:0000313" key="2">
    <source>
        <dbReference type="EMBL" id="KAJ1145191.1"/>
    </source>
</evidence>
<gene>
    <name evidence="2" type="ORF">NDU88_011482</name>
</gene>
<evidence type="ECO:0000256" key="1">
    <source>
        <dbReference type="SAM" id="MobiDB-lite"/>
    </source>
</evidence>
<accession>A0AAV7QXD3</accession>
<feature type="region of interest" description="Disordered" evidence="1">
    <location>
        <begin position="80"/>
        <end position="99"/>
    </location>
</feature>
<organism evidence="2 3">
    <name type="scientific">Pleurodeles waltl</name>
    <name type="common">Iberian ribbed newt</name>
    <dbReference type="NCBI Taxonomy" id="8319"/>
    <lineage>
        <taxon>Eukaryota</taxon>
        <taxon>Metazoa</taxon>
        <taxon>Chordata</taxon>
        <taxon>Craniata</taxon>
        <taxon>Vertebrata</taxon>
        <taxon>Euteleostomi</taxon>
        <taxon>Amphibia</taxon>
        <taxon>Batrachia</taxon>
        <taxon>Caudata</taxon>
        <taxon>Salamandroidea</taxon>
        <taxon>Salamandridae</taxon>
        <taxon>Pleurodelinae</taxon>
        <taxon>Pleurodeles</taxon>
    </lineage>
</organism>
<evidence type="ECO:0000313" key="3">
    <source>
        <dbReference type="Proteomes" id="UP001066276"/>
    </source>
</evidence>
<name>A0AAV7QXD3_PLEWA</name>
<sequence>MRKSHPGTGLLGGECGLHALTFYAAAATLLDKNAPNPLFSCYDAGRWRGRKEGQGTSREGVAAAGANGASAFMAGSVLHKSAASPRPTQGGAAEKTAESLSFSKKNTRINTHFRRNLARWFRCRDSGCATFFAHSQKRLSCRRSGWICGLMRLKGFQWRPARGHRGTTGVCMTQTLKSETPPGDGNN</sequence>
<proteinExistence type="predicted"/>
<keyword evidence="3" id="KW-1185">Reference proteome</keyword>
<dbReference type="AlphaFoldDB" id="A0AAV7QXD3"/>
<protein>
    <submittedName>
        <fullName evidence="2">Uncharacterized protein</fullName>
    </submittedName>
</protein>
<reference evidence="2" key="1">
    <citation type="journal article" date="2022" name="bioRxiv">
        <title>Sequencing and chromosome-scale assembly of the giantPleurodeles waltlgenome.</title>
        <authorList>
            <person name="Brown T."/>
            <person name="Elewa A."/>
            <person name="Iarovenko S."/>
            <person name="Subramanian E."/>
            <person name="Araus A.J."/>
            <person name="Petzold A."/>
            <person name="Susuki M."/>
            <person name="Suzuki K.-i.T."/>
            <person name="Hayashi T."/>
            <person name="Toyoda A."/>
            <person name="Oliveira C."/>
            <person name="Osipova E."/>
            <person name="Leigh N.D."/>
            <person name="Simon A."/>
            <person name="Yun M.H."/>
        </authorList>
    </citation>
    <scope>NUCLEOTIDE SEQUENCE</scope>
    <source>
        <strain evidence="2">20211129_DDA</strain>
        <tissue evidence="2">Liver</tissue>
    </source>
</reference>
<comment type="caution">
    <text evidence="2">The sequence shown here is derived from an EMBL/GenBank/DDBJ whole genome shotgun (WGS) entry which is preliminary data.</text>
</comment>
<dbReference type="Proteomes" id="UP001066276">
    <property type="component" value="Chromosome 6"/>
</dbReference>